<protein>
    <submittedName>
        <fullName evidence="3">Uncharacterized protein</fullName>
    </submittedName>
</protein>
<dbReference type="EMBL" id="CAJOBA010105318">
    <property type="protein sequence ID" value="CAF4535004.1"/>
    <property type="molecule type" value="Genomic_DNA"/>
</dbReference>
<name>A0A8S2YA95_9BILA</name>
<feature type="region of interest" description="Disordered" evidence="1">
    <location>
        <begin position="1"/>
        <end position="52"/>
    </location>
</feature>
<dbReference type="Proteomes" id="UP000677228">
    <property type="component" value="Unassembled WGS sequence"/>
</dbReference>
<organism evidence="3 4">
    <name type="scientific">Didymodactylos carnosus</name>
    <dbReference type="NCBI Taxonomy" id="1234261"/>
    <lineage>
        <taxon>Eukaryota</taxon>
        <taxon>Metazoa</taxon>
        <taxon>Spiralia</taxon>
        <taxon>Gnathifera</taxon>
        <taxon>Rotifera</taxon>
        <taxon>Eurotatoria</taxon>
        <taxon>Bdelloidea</taxon>
        <taxon>Philodinida</taxon>
        <taxon>Philodinidae</taxon>
        <taxon>Didymodactylos</taxon>
    </lineage>
</organism>
<evidence type="ECO:0000313" key="2">
    <source>
        <dbReference type="EMBL" id="CAF1667205.1"/>
    </source>
</evidence>
<gene>
    <name evidence="2" type="ORF">OVA965_LOCUS45561</name>
    <name evidence="3" type="ORF">TMI583_LOCUS49174</name>
</gene>
<reference evidence="3" key="1">
    <citation type="submission" date="2021-02" db="EMBL/GenBank/DDBJ databases">
        <authorList>
            <person name="Nowell W R."/>
        </authorList>
    </citation>
    <scope>NUCLEOTIDE SEQUENCE</scope>
</reference>
<evidence type="ECO:0000313" key="4">
    <source>
        <dbReference type="Proteomes" id="UP000682733"/>
    </source>
</evidence>
<comment type="caution">
    <text evidence="3">The sequence shown here is derived from an EMBL/GenBank/DDBJ whole genome shotgun (WGS) entry which is preliminary data.</text>
</comment>
<dbReference type="AlphaFoldDB" id="A0A8S2YA95"/>
<evidence type="ECO:0000256" key="1">
    <source>
        <dbReference type="SAM" id="MobiDB-lite"/>
    </source>
</evidence>
<dbReference type="EMBL" id="CAJNOK010072868">
    <property type="protein sequence ID" value="CAF1667205.1"/>
    <property type="molecule type" value="Genomic_DNA"/>
</dbReference>
<proteinExistence type="predicted"/>
<dbReference type="Proteomes" id="UP000682733">
    <property type="component" value="Unassembled WGS sequence"/>
</dbReference>
<sequence length="52" mass="5935">MNRALKGCSIPSSNQTHHIHRHPLPPQPPQKPRPHQRRFLPAGSAEIPYVPR</sequence>
<accession>A0A8S2YA95</accession>
<evidence type="ECO:0000313" key="3">
    <source>
        <dbReference type="EMBL" id="CAF4535004.1"/>
    </source>
</evidence>
<feature type="non-terminal residue" evidence="3">
    <location>
        <position position="52"/>
    </location>
</feature>